<proteinExistence type="predicted"/>
<feature type="transmembrane region" description="Helical" evidence="1">
    <location>
        <begin position="41"/>
        <end position="69"/>
    </location>
</feature>
<keyword evidence="1" id="KW-0472">Membrane</keyword>
<accession>A0A8H8P2J0</accession>
<evidence type="ECO:0000313" key="3">
    <source>
        <dbReference type="Proteomes" id="UP000650533"/>
    </source>
</evidence>
<protein>
    <submittedName>
        <fullName evidence="2">Malic acid transport protein</fullName>
    </submittedName>
</protein>
<sequence>MGAFVASGPPGFTALALINLGRSAKEILPRYNLVSPMAGEIFYAASVMSALLLFGLAVFFFAFGASLLVQASQVPA</sequence>
<dbReference type="RefSeq" id="XP_043182880.1">
    <property type="nucleotide sequence ID" value="XM_043327495.1"/>
</dbReference>
<dbReference type="GO" id="GO:0055085">
    <property type="term" value="P:transmembrane transport"/>
    <property type="evidence" value="ECO:0007669"/>
    <property type="project" value="InterPro"/>
</dbReference>
<dbReference type="GeneID" id="67029958"/>
<name>A0A8H8P2J0_9AGAM</name>
<reference evidence="2" key="1">
    <citation type="submission" date="2020-05" db="EMBL/GenBank/DDBJ databases">
        <title>Evolutionary and genomic comparisons of hybrid uninucleate and nonhybrid Rhizoctonia fungi.</title>
        <authorList>
            <person name="Li C."/>
            <person name="Chen X."/>
        </authorList>
    </citation>
    <scope>NUCLEOTIDE SEQUENCE</scope>
    <source>
        <strain evidence="2">AG-1 IA</strain>
    </source>
</reference>
<keyword evidence="1" id="KW-0812">Transmembrane</keyword>
<dbReference type="Proteomes" id="UP000650533">
    <property type="component" value="Chromosome 9"/>
</dbReference>
<dbReference type="GO" id="GO:0016020">
    <property type="term" value="C:membrane"/>
    <property type="evidence" value="ECO:0007669"/>
    <property type="project" value="InterPro"/>
</dbReference>
<evidence type="ECO:0000256" key="1">
    <source>
        <dbReference type="SAM" id="Phobius"/>
    </source>
</evidence>
<dbReference type="InterPro" id="IPR004695">
    <property type="entry name" value="SLAC1/Mae1/Ssu1/TehA"/>
</dbReference>
<evidence type="ECO:0000313" key="2">
    <source>
        <dbReference type="EMBL" id="QRW22643.1"/>
    </source>
</evidence>
<dbReference type="AlphaFoldDB" id="A0A8H8P2J0"/>
<gene>
    <name evidence="2" type="ORF">RhiXN_07679</name>
</gene>
<dbReference type="KEGG" id="rsx:RhiXN_07679"/>
<dbReference type="Pfam" id="PF03595">
    <property type="entry name" value="SLAC1"/>
    <property type="match status" value="1"/>
</dbReference>
<keyword evidence="1" id="KW-1133">Transmembrane helix</keyword>
<dbReference type="EMBL" id="CP059666">
    <property type="protein sequence ID" value="QRW22643.1"/>
    <property type="molecule type" value="Genomic_DNA"/>
</dbReference>
<organism evidence="2 3">
    <name type="scientific">Rhizoctonia solani</name>
    <dbReference type="NCBI Taxonomy" id="456999"/>
    <lineage>
        <taxon>Eukaryota</taxon>
        <taxon>Fungi</taxon>
        <taxon>Dikarya</taxon>
        <taxon>Basidiomycota</taxon>
        <taxon>Agaricomycotina</taxon>
        <taxon>Agaricomycetes</taxon>
        <taxon>Cantharellales</taxon>
        <taxon>Ceratobasidiaceae</taxon>
        <taxon>Rhizoctonia</taxon>
    </lineage>
</organism>